<evidence type="ECO:0000256" key="1">
    <source>
        <dbReference type="SAM" id="MobiDB-lite"/>
    </source>
</evidence>
<organism evidence="2 3">
    <name type="scientific">Sphaerobolus stellatus (strain SS14)</name>
    <dbReference type="NCBI Taxonomy" id="990650"/>
    <lineage>
        <taxon>Eukaryota</taxon>
        <taxon>Fungi</taxon>
        <taxon>Dikarya</taxon>
        <taxon>Basidiomycota</taxon>
        <taxon>Agaricomycotina</taxon>
        <taxon>Agaricomycetes</taxon>
        <taxon>Phallomycetidae</taxon>
        <taxon>Geastrales</taxon>
        <taxon>Sphaerobolaceae</taxon>
        <taxon>Sphaerobolus</taxon>
    </lineage>
</organism>
<accession>A0A0C9UGJ3</accession>
<feature type="compositionally biased region" description="Pro residues" evidence="1">
    <location>
        <begin position="425"/>
        <end position="434"/>
    </location>
</feature>
<sequence length="434" mass="49230">MAYQIELWLGELWNVSQHWQHSLDHYRFDAWMWLAGLDKPNYLSRIGADRPSTADDGLTSDDNAPTISNARDLGSSVGEEDEEVLLELIEEEVRWNIQSEIPSLRYISSTSVSKHSFPHELPSTLSNLSTNDVKVSITGPSTPNNEGTTNANSIFNNLMTRQSRLTNIGLDNPQCHGYYFWSIFQSIYWHHILKEHAKQHGDDPNAHKMDQETVQAEFYAEYAKVPPDDPDLTDEEMEERKTLREEIKKEYKVLQEEEEVNVSGSLYDFKNYCSIGEIQVQKKQEEAMGTKVTKIPWDKWWHGMVENQRPLVNAFTVEEGKKTCIKSWTIEESSLAKSLPESMHADNANWLKIPLVVDNADRLLLTIGKIEDQCKTCSGRNIKLVVKAKSPAGDEVMESQQPWNPPIDTNAKTTKQCKAGKGAPAPAPDAKPKS</sequence>
<keyword evidence="3" id="KW-1185">Reference proteome</keyword>
<evidence type="ECO:0000313" key="3">
    <source>
        <dbReference type="Proteomes" id="UP000054279"/>
    </source>
</evidence>
<reference evidence="2 3" key="1">
    <citation type="submission" date="2014-06" db="EMBL/GenBank/DDBJ databases">
        <title>Evolutionary Origins and Diversification of the Mycorrhizal Mutualists.</title>
        <authorList>
            <consortium name="DOE Joint Genome Institute"/>
            <consortium name="Mycorrhizal Genomics Consortium"/>
            <person name="Kohler A."/>
            <person name="Kuo A."/>
            <person name="Nagy L.G."/>
            <person name="Floudas D."/>
            <person name="Copeland A."/>
            <person name="Barry K.W."/>
            <person name="Cichocki N."/>
            <person name="Veneault-Fourrey C."/>
            <person name="LaButti K."/>
            <person name="Lindquist E.A."/>
            <person name="Lipzen A."/>
            <person name="Lundell T."/>
            <person name="Morin E."/>
            <person name="Murat C."/>
            <person name="Riley R."/>
            <person name="Ohm R."/>
            <person name="Sun H."/>
            <person name="Tunlid A."/>
            <person name="Henrissat B."/>
            <person name="Grigoriev I.V."/>
            <person name="Hibbett D.S."/>
            <person name="Martin F."/>
        </authorList>
    </citation>
    <scope>NUCLEOTIDE SEQUENCE [LARGE SCALE GENOMIC DNA]</scope>
    <source>
        <strain evidence="2 3">SS14</strain>
    </source>
</reference>
<dbReference type="Proteomes" id="UP000054279">
    <property type="component" value="Unassembled WGS sequence"/>
</dbReference>
<feature type="region of interest" description="Disordered" evidence="1">
    <location>
        <begin position="392"/>
        <end position="434"/>
    </location>
</feature>
<feature type="region of interest" description="Disordered" evidence="1">
    <location>
        <begin position="51"/>
        <end position="78"/>
    </location>
</feature>
<dbReference type="AlphaFoldDB" id="A0A0C9UGJ3"/>
<protein>
    <submittedName>
        <fullName evidence="2">Uncharacterized protein</fullName>
    </submittedName>
</protein>
<feature type="compositionally biased region" description="Polar residues" evidence="1">
    <location>
        <begin position="60"/>
        <end position="69"/>
    </location>
</feature>
<proteinExistence type="predicted"/>
<name>A0A0C9UGJ3_SPHS4</name>
<evidence type="ECO:0000313" key="2">
    <source>
        <dbReference type="EMBL" id="KIJ24546.1"/>
    </source>
</evidence>
<dbReference type="EMBL" id="KN837479">
    <property type="protein sequence ID" value="KIJ24546.1"/>
    <property type="molecule type" value="Genomic_DNA"/>
</dbReference>
<gene>
    <name evidence="2" type="ORF">M422DRAFT_274656</name>
</gene>
<dbReference type="HOGENOM" id="CLU_631883_0_0_1"/>